<dbReference type="AlphaFoldDB" id="A0A2R9B434"/>
<dbReference type="EMBL" id="AJFE02050824">
    <property type="status" value="NOT_ANNOTATED_CDS"/>
    <property type="molecule type" value="Genomic_DNA"/>
</dbReference>
<reference evidence="1 2" key="1">
    <citation type="journal article" date="2012" name="Nature">
        <title>The bonobo genome compared with the chimpanzee and human genomes.</title>
        <authorList>
            <person name="Prufer K."/>
            <person name="Munch K."/>
            <person name="Hellmann I."/>
            <person name="Akagi K."/>
            <person name="Miller J.R."/>
            <person name="Walenz B."/>
            <person name="Koren S."/>
            <person name="Sutton G."/>
            <person name="Kodira C."/>
            <person name="Winer R."/>
            <person name="Knight J.R."/>
            <person name="Mullikin J.C."/>
            <person name="Meader S.J."/>
            <person name="Ponting C.P."/>
            <person name="Lunter G."/>
            <person name="Higashino S."/>
            <person name="Hobolth A."/>
            <person name="Dutheil J."/>
            <person name="Karakoc E."/>
            <person name="Alkan C."/>
            <person name="Sajjadian S."/>
            <person name="Catacchio C.R."/>
            <person name="Ventura M."/>
            <person name="Marques-Bonet T."/>
            <person name="Eichler E.E."/>
            <person name="Andre C."/>
            <person name="Atencia R."/>
            <person name="Mugisha L."/>
            <person name="Junhold J."/>
            <person name="Patterson N."/>
            <person name="Siebauer M."/>
            <person name="Good J.M."/>
            <person name="Fischer A."/>
            <person name="Ptak S.E."/>
            <person name="Lachmann M."/>
            <person name="Symer D.E."/>
            <person name="Mailund T."/>
            <person name="Schierup M.H."/>
            <person name="Andres A.M."/>
            <person name="Kelso J."/>
            <person name="Paabo S."/>
        </authorList>
    </citation>
    <scope>NUCLEOTIDE SEQUENCE [LARGE SCALE GENOMIC DNA]</scope>
</reference>
<dbReference type="EMBL" id="AJFE02050825">
    <property type="status" value="NOT_ANNOTATED_CDS"/>
    <property type="molecule type" value="Genomic_DNA"/>
</dbReference>
<organism evidence="1 2">
    <name type="scientific">Pan paniscus</name>
    <name type="common">Pygmy chimpanzee</name>
    <name type="synonym">Bonobo</name>
    <dbReference type="NCBI Taxonomy" id="9597"/>
    <lineage>
        <taxon>Eukaryota</taxon>
        <taxon>Metazoa</taxon>
        <taxon>Chordata</taxon>
        <taxon>Craniata</taxon>
        <taxon>Vertebrata</taxon>
        <taxon>Euteleostomi</taxon>
        <taxon>Mammalia</taxon>
        <taxon>Eutheria</taxon>
        <taxon>Euarchontoglires</taxon>
        <taxon>Primates</taxon>
        <taxon>Haplorrhini</taxon>
        <taxon>Catarrhini</taxon>
        <taxon>Hominidae</taxon>
        <taxon>Pan</taxon>
    </lineage>
</organism>
<evidence type="ECO:0000313" key="2">
    <source>
        <dbReference type="Proteomes" id="UP000240080"/>
    </source>
</evidence>
<reference evidence="1" key="2">
    <citation type="submission" date="2025-08" db="UniProtKB">
        <authorList>
            <consortium name="Ensembl"/>
        </authorList>
    </citation>
    <scope>IDENTIFICATION</scope>
</reference>
<dbReference type="GeneTree" id="ENSGT00390000007252"/>
<proteinExistence type="predicted"/>
<name>A0A2R9B434_PANPA</name>
<dbReference type="Bgee" id="ENSPPAG00000035324">
    <property type="expression patterns" value="Expressed in prefrontal cortex"/>
</dbReference>
<dbReference type="Ensembl" id="ENSPPAT00000047167.1">
    <property type="protein sequence ID" value="ENSPPAP00000024342.1"/>
    <property type="gene ID" value="ENSPPAG00000035324.1"/>
</dbReference>
<keyword evidence="2" id="KW-1185">Reference proteome</keyword>
<accession>A0A2R9B434</accession>
<evidence type="ECO:0008006" key="3">
    <source>
        <dbReference type="Google" id="ProtNLM"/>
    </source>
</evidence>
<dbReference type="Proteomes" id="UP000240080">
    <property type="component" value="Chromosome 15"/>
</dbReference>
<reference evidence="1" key="3">
    <citation type="submission" date="2025-09" db="UniProtKB">
        <authorList>
            <consortium name="Ensembl"/>
        </authorList>
    </citation>
    <scope>IDENTIFICATION</scope>
</reference>
<evidence type="ECO:0000313" key="1">
    <source>
        <dbReference type="Ensembl" id="ENSPPAP00000024342.1"/>
    </source>
</evidence>
<protein>
    <recommendedName>
        <fullName evidence="3">Stabilizer of axonemal microtubules 2</fullName>
    </recommendedName>
</protein>
<sequence length="29" mass="3129">MGAKSTRSWCLCHICTCGPGLTREPLPLP</sequence>